<protein>
    <submittedName>
        <fullName evidence="8">Methyl-accepting chemotaxis protein</fullName>
    </submittedName>
</protein>
<dbReference type="InterPro" id="IPR004089">
    <property type="entry name" value="MCPsignal_dom"/>
</dbReference>
<evidence type="ECO:0000256" key="5">
    <source>
        <dbReference type="SAM" id="Phobius"/>
    </source>
</evidence>
<keyword evidence="5" id="KW-0812">Transmembrane</keyword>
<dbReference type="RefSeq" id="WP_318647226.1">
    <property type="nucleotide sequence ID" value="NZ_CP137852.1"/>
</dbReference>
<reference evidence="8 9" key="1">
    <citation type="submission" date="2023-11" db="EMBL/GenBank/DDBJ databases">
        <title>Arctic aerobic anoxygenic photoheterotroph Sediminicoccus rosea KRV36 adapts its photosynthesis to long days of polar summer.</title>
        <authorList>
            <person name="Tomasch J."/>
            <person name="Kopejtka K."/>
            <person name="Bily T."/>
            <person name="Gardiner A.T."/>
            <person name="Gardian Z."/>
            <person name="Shivaramu S."/>
            <person name="Koblizek M."/>
            <person name="Engelhardt F."/>
            <person name="Kaftan D."/>
        </authorList>
    </citation>
    <scope>NUCLEOTIDE SEQUENCE [LARGE SCALE GENOMIC DNA]</scope>
    <source>
        <strain evidence="8 9">R-30</strain>
    </source>
</reference>
<dbReference type="SMART" id="SM00304">
    <property type="entry name" value="HAMP"/>
    <property type="match status" value="1"/>
</dbReference>
<evidence type="ECO:0000313" key="8">
    <source>
        <dbReference type="EMBL" id="WPB83250.1"/>
    </source>
</evidence>
<dbReference type="PANTHER" id="PTHR32089">
    <property type="entry name" value="METHYL-ACCEPTING CHEMOTAXIS PROTEIN MCPB"/>
    <property type="match status" value="1"/>
</dbReference>
<keyword evidence="9" id="KW-1185">Reference proteome</keyword>
<evidence type="ECO:0000256" key="2">
    <source>
        <dbReference type="ARBA" id="ARBA00029447"/>
    </source>
</evidence>
<sequence length="695" mass="72452">MLTSLRSVRAPILGGCLLLAGLAIIPASITLQGSWREWMAAGQALRVDQAGNRLNEALFELLLERAASNAALGANSAIGAASRATIDRSRRQFDAKLSEARDAMLRSGAPDAQRMLNDLEQGITRLAALRQRADAEMARPLAERQADFAGGGFFREMSAFVELQQGIWALLLQQGGAIDPLVARVNALKQASWLARDAAGRERSTVANVVSANRSPTGDERNTIQASRGAVDLAWRLVAADPSVRTEARLMASVALAEAEYFQAFRTLSAEQAEPGPHRLTGPVFIERTTPMIGSLLAVRDAATVVTEEQLATLLAEARARAALSGLVLLGAVLGLLLSGWLLMRRVLRPLARLEAATVRLKARDYATAVPGTEGTDEFARLAQGLEALRLEAARAESLDQAAETQRLATEAERRTARLALAERIEGSIGGVVSRLGTEVETLRAAVDALRVGSDRTANQAQEVSASAGQASGNVQTVSAAAEQLAASVGEITRQVSQAAQVASRALAETRRTDETMRELTGAAEKIGEVVRLISDIAGQTNLLALNATIEAARAGEAGKGFAVVASEVKSLASQTGRATGEIGAQIGAIQAAAGAAVLSIQGIGTVVEEINEVASAIAAAVEQQGAATREIARNVAEAAAGTDAVSTQIQAVGDDMAAAQEAVLQLSGGTDAVAGQGEALKAELSVMLQEMRAA</sequence>
<dbReference type="PROSITE" id="PS50111">
    <property type="entry name" value="CHEMOTAXIS_TRANSDUC_2"/>
    <property type="match status" value="1"/>
</dbReference>
<comment type="similarity">
    <text evidence="2">Belongs to the methyl-accepting chemotaxis (MCP) protein family.</text>
</comment>
<evidence type="ECO:0000256" key="3">
    <source>
        <dbReference type="PROSITE-ProRule" id="PRU00284"/>
    </source>
</evidence>
<dbReference type="PANTHER" id="PTHR32089:SF112">
    <property type="entry name" value="LYSOZYME-LIKE PROTEIN-RELATED"/>
    <property type="match status" value="1"/>
</dbReference>
<dbReference type="EMBL" id="CP137852">
    <property type="protein sequence ID" value="WPB83250.1"/>
    <property type="molecule type" value="Genomic_DNA"/>
</dbReference>
<feature type="transmembrane region" description="Helical" evidence="5">
    <location>
        <begin position="322"/>
        <end position="344"/>
    </location>
</feature>
<keyword evidence="1 3" id="KW-0807">Transducer</keyword>
<evidence type="ECO:0000259" key="7">
    <source>
        <dbReference type="PROSITE" id="PS50885"/>
    </source>
</evidence>
<evidence type="ECO:0000259" key="6">
    <source>
        <dbReference type="PROSITE" id="PS50111"/>
    </source>
</evidence>
<dbReference type="Proteomes" id="UP001305521">
    <property type="component" value="Chromosome"/>
</dbReference>
<accession>A0ABZ0PC22</accession>
<feature type="domain" description="HAMP" evidence="7">
    <location>
        <begin position="345"/>
        <end position="398"/>
    </location>
</feature>
<dbReference type="PROSITE" id="PS50885">
    <property type="entry name" value="HAMP"/>
    <property type="match status" value="1"/>
</dbReference>
<name>A0ABZ0PC22_9PROT</name>
<organism evidence="8 9">
    <name type="scientific">Sediminicoccus rosea</name>
    <dbReference type="NCBI Taxonomy" id="1225128"/>
    <lineage>
        <taxon>Bacteria</taxon>
        <taxon>Pseudomonadati</taxon>
        <taxon>Pseudomonadota</taxon>
        <taxon>Alphaproteobacteria</taxon>
        <taxon>Acetobacterales</taxon>
        <taxon>Roseomonadaceae</taxon>
        <taxon>Sediminicoccus</taxon>
    </lineage>
</organism>
<gene>
    <name evidence="8" type="ORF">R9Z33_14160</name>
</gene>
<evidence type="ECO:0000313" key="9">
    <source>
        <dbReference type="Proteomes" id="UP001305521"/>
    </source>
</evidence>
<proteinExistence type="inferred from homology"/>
<dbReference type="Pfam" id="PF00015">
    <property type="entry name" value="MCPsignal"/>
    <property type="match status" value="1"/>
</dbReference>
<dbReference type="Gene3D" id="6.10.340.10">
    <property type="match status" value="1"/>
</dbReference>
<keyword evidence="4" id="KW-0175">Coiled coil</keyword>
<feature type="domain" description="Methyl-accepting transducer" evidence="6">
    <location>
        <begin position="439"/>
        <end position="665"/>
    </location>
</feature>
<evidence type="ECO:0000256" key="4">
    <source>
        <dbReference type="SAM" id="Coils"/>
    </source>
</evidence>
<evidence type="ECO:0000256" key="1">
    <source>
        <dbReference type="ARBA" id="ARBA00023224"/>
    </source>
</evidence>
<dbReference type="Gene3D" id="1.10.287.950">
    <property type="entry name" value="Methyl-accepting chemotaxis protein"/>
    <property type="match status" value="1"/>
</dbReference>
<keyword evidence="5" id="KW-0472">Membrane</keyword>
<dbReference type="SUPFAM" id="SSF58104">
    <property type="entry name" value="Methyl-accepting chemotaxis protein (MCP) signaling domain"/>
    <property type="match status" value="1"/>
</dbReference>
<keyword evidence="5" id="KW-1133">Transmembrane helix</keyword>
<feature type="coiled-coil region" evidence="4">
    <location>
        <begin position="386"/>
        <end position="415"/>
    </location>
</feature>
<dbReference type="Pfam" id="PF00672">
    <property type="entry name" value="HAMP"/>
    <property type="match status" value="1"/>
</dbReference>
<dbReference type="SMART" id="SM00283">
    <property type="entry name" value="MA"/>
    <property type="match status" value="1"/>
</dbReference>
<dbReference type="InterPro" id="IPR003660">
    <property type="entry name" value="HAMP_dom"/>
</dbReference>
<dbReference type="SUPFAM" id="SSF158472">
    <property type="entry name" value="HAMP domain-like"/>
    <property type="match status" value="1"/>
</dbReference>